<dbReference type="PANTHER" id="PTHR43818">
    <property type="entry name" value="BCDNA.GH03377"/>
    <property type="match status" value="1"/>
</dbReference>
<dbReference type="PANTHER" id="PTHR43818:SF5">
    <property type="entry name" value="OXIDOREDUCTASE FAMILY PROTEIN"/>
    <property type="match status" value="1"/>
</dbReference>
<dbReference type="AlphaFoldDB" id="A0A5C6DQ03"/>
<dbReference type="EC" id="1.1.1.18" evidence="3"/>
<dbReference type="Pfam" id="PF19051">
    <property type="entry name" value="GFO_IDH_MocA_C2"/>
    <property type="match status" value="1"/>
</dbReference>
<sequence>MKAKSRREFLKSTASATSAAIVAPLIVSSSALGLGGAVAPSDRIVVGGLGIGPRGTTDLKCFLANPDVQFVAVADLQKSRREAVKTLVDGTYGNKDCDLYPDMYDILARDDIDSLLIATGDRWHTMASILAAKAGKDVYCEKPCSLTIAESRALADAYRKYNRVYQAGTQRRTIGNFEFAKNLVRDGALGKLHTIHANTRPPGTSHHWLPAEPEPSKEVCDWDRWLGACPWRPYNSQYVAGRWRGHFDFHGGGILEWGSHTVDLCQWAAGRDDTAPVRYVPNADGVECYYADGLKLVMRSEGWMGMGTCSVRYEGDEGWIETGDSGNFILEPESLRTQQSVFHRAGTDPTTHIRNFLDCVKTRALTNANAAVVAQSHVVCHAAYIAWQLGRELSFDPVKEEFADDEEANRMCSRAMREPWHV</sequence>
<evidence type="ECO:0000313" key="3">
    <source>
        <dbReference type="EMBL" id="TWU38254.1"/>
    </source>
</evidence>
<feature type="domain" description="Gfo/Idh/MocA-like oxidoreductase N-terminal" evidence="1">
    <location>
        <begin position="45"/>
        <end position="168"/>
    </location>
</feature>
<keyword evidence="4" id="KW-1185">Reference proteome</keyword>
<dbReference type="RefSeq" id="WP_146526595.1">
    <property type="nucleotide sequence ID" value="NZ_SJPV01000004.1"/>
</dbReference>
<gene>
    <name evidence="3" type="primary">iolG_13</name>
    <name evidence="3" type="ORF">Poly41_27300</name>
</gene>
<protein>
    <submittedName>
        <fullName evidence="3">Inositol 2-dehydrogenase</fullName>
        <ecNumber evidence="3">1.1.1.18</ecNumber>
    </submittedName>
</protein>
<dbReference type="InterPro" id="IPR006311">
    <property type="entry name" value="TAT_signal"/>
</dbReference>
<organism evidence="3 4">
    <name type="scientific">Novipirellula artificiosorum</name>
    <dbReference type="NCBI Taxonomy" id="2528016"/>
    <lineage>
        <taxon>Bacteria</taxon>
        <taxon>Pseudomonadati</taxon>
        <taxon>Planctomycetota</taxon>
        <taxon>Planctomycetia</taxon>
        <taxon>Pirellulales</taxon>
        <taxon>Pirellulaceae</taxon>
        <taxon>Novipirellula</taxon>
    </lineage>
</organism>
<dbReference type="Gene3D" id="3.40.50.720">
    <property type="entry name" value="NAD(P)-binding Rossmann-like Domain"/>
    <property type="match status" value="1"/>
</dbReference>
<dbReference type="PROSITE" id="PS51318">
    <property type="entry name" value="TAT"/>
    <property type="match status" value="1"/>
</dbReference>
<dbReference type="InterPro" id="IPR043906">
    <property type="entry name" value="Gfo/Idh/MocA_OxRdtase_bact_C"/>
</dbReference>
<reference evidence="3 4" key="1">
    <citation type="submission" date="2019-02" db="EMBL/GenBank/DDBJ databases">
        <title>Deep-cultivation of Planctomycetes and their phenomic and genomic characterization uncovers novel biology.</title>
        <authorList>
            <person name="Wiegand S."/>
            <person name="Jogler M."/>
            <person name="Boedeker C."/>
            <person name="Pinto D."/>
            <person name="Vollmers J."/>
            <person name="Rivas-Marin E."/>
            <person name="Kohn T."/>
            <person name="Peeters S.H."/>
            <person name="Heuer A."/>
            <person name="Rast P."/>
            <person name="Oberbeckmann S."/>
            <person name="Bunk B."/>
            <person name="Jeske O."/>
            <person name="Meyerdierks A."/>
            <person name="Storesund J.E."/>
            <person name="Kallscheuer N."/>
            <person name="Luecker S."/>
            <person name="Lage O.M."/>
            <person name="Pohl T."/>
            <person name="Merkel B.J."/>
            <person name="Hornburger P."/>
            <person name="Mueller R.-W."/>
            <person name="Bruemmer F."/>
            <person name="Labrenz M."/>
            <person name="Spormann A.M."/>
            <person name="Op Den Camp H."/>
            <person name="Overmann J."/>
            <person name="Amann R."/>
            <person name="Jetten M.S.M."/>
            <person name="Mascher T."/>
            <person name="Medema M.H."/>
            <person name="Devos D.P."/>
            <person name="Kaster A.-K."/>
            <person name="Ovreas L."/>
            <person name="Rohde M."/>
            <person name="Galperin M.Y."/>
            <person name="Jogler C."/>
        </authorList>
    </citation>
    <scope>NUCLEOTIDE SEQUENCE [LARGE SCALE GENOMIC DNA]</scope>
    <source>
        <strain evidence="3 4">Poly41</strain>
    </source>
</reference>
<dbReference type="Gene3D" id="3.30.360.10">
    <property type="entry name" value="Dihydrodipicolinate Reductase, domain 2"/>
    <property type="match status" value="1"/>
</dbReference>
<dbReference type="EMBL" id="SJPV01000004">
    <property type="protein sequence ID" value="TWU38254.1"/>
    <property type="molecule type" value="Genomic_DNA"/>
</dbReference>
<dbReference type="InterPro" id="IPR000683">
    <property type="entry name" value="Gfo/Idh/MocA-like_OxRdtase_N"/>
</dbReference>
<keyword evidence="3" id="KW-0560">Oxidoreductase</keyword>
<evidence type="ECO:0000313" key="4">
    <source>
        <dbReference type="Proteomes" id="UP000319143"/>
    </source>
</evidence>
<dbReference type="SUPFAM" id="SSF51735">
    <property type="entry name" value="NAD(P)-binding Rossmann-fold domains"/>
    <property type="match status" value="1"/>
</dbReference>
<dbReference type="InterPro" id="IPR036291">
    <property type="entry name" value="NAD(P)-bd_dom_sf"/>
</dbReference>
<comment type="caution">
    <text evidence="3">The sequence shown here is derived from an EMBL/GenBank/DDBJ whole genome shotgun (WGS) entry which is preliminary data.</text>
</comment>
<dbReference type="Pfam" id="PF01408">
    <property type="entry name" value="GFO_IDH_MocA"/>
    <property type="match status" value="1"/>
</dbReference>
<evidence type="ECO:0000259" key="1">
    <source>
        <dbReference type="Pfam" id="PF01408"/>
    </source>
</evidence>
<dbReference type="Proteomes" id="UP000319143">
    <property type="component" value="Unassembled WGS sequence"/>
</dbReference>
<dbReference type="SUPFAM" id="SSF55347">
    <property type="entry name" value="Glyceraldehyde-3-phosphate dehydrogenase-like, C-terminal domain"/>
    <property type="match status" value="1"/>
</dbReference>
<accession>A0A5C6DQ03</accession>
<dbReference type="GO" id="GO:0000166">
    <property type="term" value="F:nucleotide binding"/>
    <property type="evidence" value="ECO:0007669"/>
    <property type="project" value="InterPro"/>
</dbReference>
<proteinExistence type="predicted"/>
<evidence type="ECO:0000259" key="2">
    <source>
        <dbReference type="Pfam" id="PF19051"/>
    </source>
</evidence>
<dbReference type="OrthoDB" id="9788246at2"/>
<dbReference type="InterPro" id="IPR050463">
    <property type="entry name" value="Gfo/Idh/MocA_oxidrdct_glycsds"/>
</dbReference>
<dbReference type="GO" id="GO:0050112">
    <property type="term" value="F:inositol 2-dehydrogenase (NAD+) activity"/>
    <property type="evidence" value="ECO:0007669"/>
    <property type="project" value="UniProtKB-EC"/>
</dbReference>
<feature type="domain" description="Gfo/Idh/MocA-like oxidoreductase bacterial type C-terminal" evidence="2">
    <location>
        <begin position="213"/>
        <end position="421"/>
    </location>
</feature>
<name>A0A5C6DQ03_9BACT</name>